<name>A0A0E0EA45_9ORYZ</name>
<evidence type="ECO:0000313" key="2">
    <source>
        <dbReference type="Proteomes" id="UP000008021"/>
    </source>
</evidence>
<evidence type="ECO:0000313" key="1">
    <source>
        <dbReference type="EnsemblPlants" id="OMERI07G08620.1"/>
    </source>
</evidence>
<accession>A0A0E0EA45</accession>
<protein>
    <submittedName>
        <fullName evidence="1">Uncharacterized protein</fullName>
    </submittedName>
</protein>
<dbReference type="AlphaFoldDB" id="A0A0E0EA45"/>
<proteinExistence type="predicted"/>
<organism evidence="1">
    <name type="scientific">Oryza meridionalis</name>
    <dbReference type="NCBI Taxonomy" id="40149"/>
    <lineage>
        <taxon>Eukaryota</taxon>
        <taxon>Viridiplantae</taxon>
        <taxon>Streptophyta</taxon>
        <taxon>Embryophyta</taxon>
        <taxon>Tracheophyta</taxon>
        <taxon>Spermatophyta</taxon>
        <taxon>Magnoliopsida</taxon>
        <taxon>Liliopsida</taxon>
        <taxon>Poales</taxon>
        <taxon>Poaceae</taxon>
        <taxon>BOP clade</taxon>
        <taxon>Oryzoideae</taxon>
        <taxon>Oryzeae</taxon>
        <taxon>Oryzinae</taxon>
        <taxon>Oryza</taxon>
    </lineage>
</organism>
<reference evidence="1" key="2">
    <citation type="submission" date="2018-05" db="EMBL/GenBank/DDBJ databases">
        <title>OmerRS3 (Oryza meridionalis Reference Sequence Version 3).</title>
        <authorList>
            <person name="Zhang J."/>
            <person name="Kudrna D."/>
            <person name="Lee S."/>
            <person name="Talag J."/>
            <person name="Welchert J."/>
            <person name="Wing R.A."/>
        </authorList>
    </citation>
    <scope>NUCLEOTIDE SEQUENCE [LARGE SCALE GENOMIC DNA]</scope>
    <source>
        <strain evidence="1">cv. OR44</strain>
    </source>
</reference>
<dbReference type="EnsemblPlants" id="OMERI07G08620.1">
    <property type="protein sequence ID" value="OMERI07G08620.1"/>
    <property type="gene ID" value="OMERI07G08620"/>
</dbReference>
<dbReference type="Proteomes" id="UP000008021">
    <property type="component" value="Chromosome 7"/>
</dbReference>
<keyword evidence="2" id="KW-1185">Reference proteome</keyword>
<reference evidence="1" key="1">
    <citation type="submission" date="2015-04" db="UniProtKB">
        <authorList>
            <consortium name="EnsemblPlants"/>
        </authorList>
    </citation>
    <scope>IDENTIFICATION</scope>
</reference>
<dbReference type="Gramene" id="OMERI07G08620.1">
    <property type="protein sequence ID" value="OMERI07G08620.1"/>
    <property type="gene ID" value="OMERI07G08620"/>
</dbReference>
<dbReference type="HOGENOM" id="CLU_2007595_0_0_1"/>
<sequence length="124" mass="13450">MAAAAVTLLDLATKTEWQQIDGDLRRRRLDAEPMQQRCSLQRRLCTAKGTQPQRLDGGGSTATCREENQKMMEPWMRVPALAARSRKARSASATGGLRAAGIGQGRAGVMETVRHAAMEIGSRG</sequence>